<evidence type="ECO:0000256" key="1">
    <source>
        <dbReference type="SAM" id="Phobius"/>
    </source>
</evidence>
<dbReference type="HOGENOM" id="CLU_036335_4_2_1"/>
<dbReference type="Proteomes" id="UP000001940">
    <property type="component" value="Chromosome V"/>
</dbReference>
<dbReference type="GeneID" id="184960"/>
<keyword evidence="1" id="KW-1133">Transmembrane helix</keyword>
<keyword evidence="1" id="KW-0812">Transmembrane</keyword>
<feature type="transmembrane region" description="Helical" evidence="1">
    <location>
        <begin position="242"/>
        <end position="271"/>
    </location>
</feature>
<name>O17841_CAEEL</name>
<dbReference type="CTD" id="184960"/>
<feature type="transmembrane region" description="Helical" evidence="1">
    <location>
        <begin position="12"/>
        <end position="33"/>
    </location>
</feature>
<organism evidence="2 3">
    <name type="scientific">Caenorhabditis elegans</name>
    <dbReference type="NCBI Taxonomy" id="6239"/>
    <lineage>
        <taxon>Eukaryota</taxon>
        <taxon>Metazoa</taxon>
        <taxon>Ecdysozoa</taxon>
        <taxon>Nematoda</taxon>
        <taxon>Chromadorea</taxon>
        <taxon>Rhabditida</taxon>
        <taxon>Rhabditina</taxon>
        <taxon>Rhabditomorpha</taxon>
        <taxon>Rhabditoidea</taxon>
        <taxon>Rhabditidae</taxon>
        <taxon>Peloderinae</taxon>
        <taxon>Caenorhabditis</taxon>
    </lineage>
</organism>
<dbReference type="Pfam" id="PF10326">
    <property type="entry name" value="7TM_GPCR_Str"/>
    <property type="match status" value="1"/>
</dbReference>
<dbReference type="WormBase" id="F26D2.1">
    <property type="protein sequence ID" value="CE15904"/>
    <property type="gene ID" value="WBGene00006134"/>
    <property type="gene designation" value="str-73"/>
</dbReference>
<feature type="transmembrane region" description="Helical" evidence="1">
    <location>
        <begin position="39"/>
        <end position="57"/>
    </location>
</feature>
<dbReference type="FunCoup" id="O17841">
    <property type="interactions" value="16"/>
</dbReference>
<feature type="transmembrane region" description="Helical" evidence="1">
    <location>
        <begin position="198"/>
        <end position="222"/>
    </location>
</feature>
<accession>O17841</accession>
<evidence type="ECO:0000313" key="3">
    <source>
        <dbReference type="Proteomes" id="UP000001940"/>
    </source>
</evidence>
<dbReference type="PhylomeDB" id="O17841"/>
<reference evidence="2 3" key="1">
    <citation type="journal article" date="1998" name="Science">
        <title>Genome sequence of the nematode C. elegans: a platform for investigating biology.</title>
        <authorList>
            <consortium name="The C. elegans sequencing consortium"/>
            <person name="Sulson J.E."/>
            <person name="Waterston R."/>
        </authorList>
    </citation>
    <scope>NUCLEOTIDE SEQUENCE [LARGE SCALE GENOMIC DNA]</scope>
    <source>
        <strain evidence="2 3">Bristol N2</strain>
    </source>
</reference>
<dbReference type="eggNOG" id="ENOG502R1A9">
    <property type="taxonomic scope" value="Eukaryota"/>
</dbReference>
<dbReference type="PANTHER" id="PTHR46178">
    <property type="entry name" value="SEVEN TM RECEPTOR"/>
    <property type="match status" value="1"/>
</dbReference>
<dbReference type="AGR" id="WB:WBGene00006134"/>
<dbReference type="InParanoid" id="O17841"/>
<dbReference type="KEGG" id="cel:CELE_F26D2.1"/>
<dbReference type="SMR" id="O17841"/>
<keyword evidence="1" id="KW-0472">Membrane</keyword>
<protein>
    <submittedName>
        <fullName evidence="2">Seven TM Receptor</fullName>
    </submittedName>
</protein>
<proteinExistence type="predicted"/>
<feature type="transmembrane region" description="Helical" evidence="1">
    <location>
        <begin position="89"/>
        <end position="111"/>
    </location>
</feature>
<dbReference type="PANTHER" id="PTHR46178:SF3">
    <property type="entry name" value="SEVEN TM RECEPTOR"/>
    <property type="match status" value="1"/>
</dbReference>
<feature type="transmembrane region" description="Helical" evidence="1">
    <location>
        <begin position="283"/>
        <end position="304"/>
    </location>
</feature>
<gene>
    <name evidence="2 4" type="primary">str-73</name>
    <name evidence="2" type="ORF">CELE_F26D2.1</name>
    <name evidence="4" type="ORF">F26D2.1</name>
</gene>
<feature type="transmembrane region" description="Helical" evidence="1">
    <location>
        <begin position="131"/>
        <end position="151"/>
    </location>
</feature>
<sequence length="346" mass="40658">MLFRDLEFLISKLSFCASFTLNFFVIYLTLFYIERVFETYRIMIVAFASLGIIYSGLEVFIKPYLHVYNNCILYFSLSTWISAKPLLPWLFAIWSGMYLVVIAFISIQFIYRFMNFFNPRKMRMFKGVRVIFWLAYPLVPGAIQVGALFIFCSPDEYSTVTLREIVLETYDLMISDVVRFPIIPYDADGAWRFNNACFLLTCVLLIFGHYSIIIFCGLKMHLNMTQQLKKFSKTNGELQRQFFKALVFQCIGPTLFLILPIAPILLANIAYRFWKLEVNWKAGWIFSIIGLYPPFDSISFIIIVSEYRNVIRDRYWDTFFGSSKRNKTRGNYTNSPIRLEIDSVMN</sequence>
<evidence type="ECO:0000313" key="2">
    <source>
        <dbReference type="EMBL" id="CAB04174.1"/>
    </source>
</evidence>
<keyword evidence="3" id="KW-1185">Reference proteome</keyword>
<dbReference type="InterPro" id="IPR019428">
    <property type="entry name" value="7TM_GPCR_serpentine_rcpt_Str"/>
</dbReference>
<dbReference type="SUPFAM" id="SSF81321">
    <property type="entry name" value="Family A G protein-coupled receptor-like"/>
    <property type="match status" value="1"/>
</dbReference>
<dbReference type="PIR" id="T21398">
    <property type="entry name" value="T21398"/>
</dbReference>
<evidence type="ECO:0000313" key="4">
    <source>
        <dbReference type="WormBase" id="F26D2.1"/>
    </source>
</evidence>
<dbReference type="PaxDb" id="6239-F26D2.1"/>
<dbReference type="UCSC" id="F26D2.1">
    <property type="organism name" value="c. elegans"/>
</dbReference>
<dbReference type="AlphaFoldDB" id="O17841"/>
<dbReference type="RefSeq" id="NP_507153.1">
    <property type="nucleotide sequence ID" value="NM_074752.1"/>
</dbReference>
<dbReference type="EMBL" id="BX284605">
    <property type="protein sequence ID" value="CAB04174.1"/>
    <property type="molecule type" value="Genomic_DNA"/>
</dbReference>
<keyword evidence="2" id="KW-0675">Receptor</keyword>